<evidence type="ECO:0000256" key="11">
    <source>
        <dbReference type="RuleBase" id="RU004349"/>
    </source>
</evidence>
<keyword evidence="9 10" id="KW-0472">Membrane</keyword>
<feature type="transmembrane region" description="Helical" evidence="10">
    <location>
        <begin position="455"/>
        <end position="474"/>
    </location>
</feature>
<keyword evidence="3 10" id="KW-0813">Transport</keyword>
<protein>
    <recommendedName>
        <fullName evidence="10">Protein translocase subunit SecY</fullName>
    </recommendedName>
    <alternativeName>
        <fullName evidence="10">Protein transport protein SEC61 subunit alpha homolog</fullName>
    </alternativeName>
</protein>
<evidence type="ECO:0000256" key="5">
    <source>
        <dbReference type="ARBA" id="ARBA00022692"/>
    </source>
</evidence>
<dbReference type="Proteomes" id="UP000183815">
    <property type="component" value="Unassembled WGS sequence"/>
</dbReference>
<accession>A0A1J5TCB4</accession>
<dbReference type="PANTHER" id="PTHR10906">
    <property type="entry name" value="SECY/SEC61-ALPHA FAMILY MEMBER"/>
    <property type="match status" value="1"/>
</dbReference>
<reference evidence="13 14" key="1">
    <citation type="submission" date="2016-08" db="EMBL/GenBank/DDBJ databases">
        <title>New Insights into Marine Group III Euryarchaeota, from dark to light.</title>
        <authorList>
            <person name="Haro-Moreno J.M."/>
            <person name="Rodriguez-Valera F."/>
            <person name="Lopez-Garcia P."/>
            <person name="Moreira D."/>
            <person name="Martin-Cuadrado A.B."/>
        </authorList>
    </citation>
    <scope>NUCLEOTIDE SEQUENCE [LARGE SCALE GENOMIC DNA]</scope>
    <source>
        <strain evidence="13">CG-Bathy1</strain>
    </source>
</reference>
<feature type="transmembrane region" description="Helical" evidence="10">
    <location>
        <begin position="430"/>
        <end position="449"/>
    </location>
</feature>
<evidence type="ECO:0000256" key="4">
    <source>
        <dbReference type="ARBA" id="ARBA00022475"/>
    </source>
</evidence>
<dbReference type="GO" id="GO:0065002">
    <property type="term" value="P:intracellular protein transmembrane transport"/>
    <property type="evidence" value="ECO:0007669"/>
    <property type="project" value="UniProtKB-UniRule"/>
</dbReference>
<feature type="transmembrane region" description="Helical" evidence="10">
    <location>
        <begin position="133"/>
        <end position="154"/>
    </location>
</feature>
<feature type="domain" description="Translocon Sec61/SecY plug" evidence="12">
    <location>
        <begin position="25"/>
        <end position="58"/>
    </location>
</feature>
<comment type="similarity">
    <text evidence="2 10 11">Belongs to the SecY/SEC61-alpha family.</text>
</comment>
<dbReference type="Gene3D" id="1.10.3370.10">
    <property type="entry name" value="SecY subunit domain"/>
    <property type="match status" value="1"/>
</dbReference>
<dbReference type="Pfam" id="PF10559">
    <property type="entry name" value="Plug_translocon"/>
    <property type="match status" value="1"/>
</dbReference>
<comment type="caution">
    <text evidence="13">The sequence shown here is derived from an EMBL/GenBank/DDBJ whole genome shotgun (WGS) entry which is preliminary data.</text>
</comment>
<comment type="subunit">
    <text evidence="10">Component of the Sec protein translocase complex. Heterotrimer consisting of alpha (SecY), beta (SecG) and gamma (SecE) subunits. The heterotrimers can form oligomers, although 1 heterotrimer is thought to be able to translocate proteins. Interacts with the ribosome. May interact with SecDF, and other proteins may be involved.</text>
</comment>
<comment type="function">
    <text evidence="10">The central subunit of the protein translocation channel SecYEG. Consists of two halves formed by TMs 1-5 and 6-10. These two domains form a lateral gate at the front which open onto the bilayer between TMs 2 and 7, and are clamped together by SecE at the back. The channel is closed by both a pore ring composed of hydrophobic SecY resides and a short helix (helix 2A) on the extracellular side of the membrane which forms a plug. The plug probably moves laterally to allow the channel to open. The ring and the pore may move independently.</text>
</comment>
<feature type="transmembrane region" description="Helical" evidence="10">
    <location>
        <begin position="21"/>
        <end position="39"/>
    </location>
</feature>
<feature type="transmembrane region" description="Helical" evidence="10">
    <location>
        <begin position="369"/>
        <end position="392"/>
    </location>
</feature>
<dbReference type="PIRSF" id="PIRSF004557">
    <property type="entry name" value="SecY"/>
    <property type="match status" value="1"/>
</dbReference>
<feature type="transmembrane region" description="Helical" evidence="10">
    <location>
        <begin position="104"/>
        <end position="121"/>
    </location>
</feature>
<evidence type="ECO:0000256" key="1">
    <source>
        <dbReference type="ARBA" id="ARBA00004127"/>
    </source>
</evidence>
<keyword evidence="4 10" id="KW-1003">Cell membrane</keyword>
<dbReference type="EMBL" id="MIYU01000007">
    <property type="protein sequence ID" value="OIR18554.1"/>
    <property type="molecule type" value="Genomic_DNA"/>
</dbReference>
<evidence type="ECO:0000256" key="6">
    <source>
        <dbReference type="ARBA" id="ARBA00022927"/>
    </source>
</evidence>
<dbReference type="PRINTS" id="PR00303">
    <property type="entry name" value="SECYTRNLCASE"/>
</dbReference>
<keyword evidence="7 10" id="KW-1133">Transmembrane helix</keyword>
<gene>
    <name evidence="10" type="primary">secY</name>
    <name evidence="13" type="ORF">BEU04_04565</name>
</gene>
<evidence type="ECO:0000256" key="3">
    <source>
        <dbReference type="ARBA" id="ARBA00022448"/>
    </source>
</evidence>
<dbReference type="InterPro" id="IPR002208">
    <property type="entry name" value="SecY/SEC61-alpha"/>
</dbReference>
<dbReference type="InterPro" id="IPR019561">
    <property type="entry name" value="Translocon_Sec61/SecY_plug_dom"/>
</dbReference>
<evidence type="ECO:0000313" key="13">
    <source>
        <dbReference type="EMBL" id="OIR18554.1"/>
    </source>
</evidence>
<dbReference type="InterPro" id="IPR023201">
    <property type="entry name" value="SecY_dom_sf"/>
</dbReference>
<dbReference type="InterPro" id="IPR026593">
    <property type="entry name" value="SecY"/>
</dbReference>
<feature type="transmembrane region" description="Helical" evidence="10">
    <location>
        <begin position="234"/>
        <end position="252"/>
    </location>
</feature>
<dbReference type="Pfam" id="PF00344">
    <property type="entry name" value="SecY"/>
    <property type="match status" value="1"/>
</dbReference>
<evidence type="ECO:0000259" key="12">
    <source>
        <dbReference type="Pfam" id="PF10559"/>
    </source>
</evidence>
<evidence type="ECO:0000256" key="8">
    <source>
        <dbReference type="ARBA" id="ARBA00023010"/>
    </source>
</evidence>
<dbReference type="PROSITE" id="PS00756">
    <property type="entry name" value="SECY_2"/>
    <property type="match status" value="1"/>
</dbReference>
<proteinExistence type="inferred from homology"/>
<feature type="transmembrane region" description="Helical" evidence="10">
    <location>
        <begin position="59"/>
        <end position="84"/>
    </location>
</feature>
<dbReference type="InterPro" id="IPR030659">
    <property type="entry name" value="SecY_CS"/>
</dbReference>
<comment type="subcellular location">
    <subcellularLocation>
        <location evidence="10">Cell membrane</location>
        <topology evidence="10">Multi-pass membrane protein</topology>
    </subcellularLocation>
    <subcellularLocation>
        <location evidence="1">Endomembrane system</location>
        <topology evidence="1">Multi-pass membrane protein</topology>
    </subcellularLocation>
</comment>
<organism evidence="13 14">
    <name type="scientific">Marine Group III euryarchaeote CG-Bathy1</name>
    <dbReference type="NCBI Taxonomy" id="1889001"/>
    <lineage>
        <taxon>Archaea</taxon>
        <taxon>Methanobacteriati</taxon>
        <taxon>Thermoplasmatota</taxon>
        <taxon>Thermoplasmata</taxon>
        <taxon>Candidatus Thermoprofundales</taxon>
    </lineage>
</organism>
<keyword evidence="8 10" id="KW-0811">Translocation</keyword>
<evidence type="ECO:0000256" key="2">
    <source>
        <dbReference type="ARBA" id="ARBA00005751"/>
    </source>
</evidence>
<keyword evidence="6 10" id="KW-0653">Protein transport</keyword>
<sequence>MPVVGKAEGHVHFKTKMLWTLYILILYFAMTNVTIYGLGENSKDLFVQYRAILAGASGSLMHLGIGPIVTGSIIMQLFTGAKIINLNLQNARDKAIYQGTQKTLVIVMIVVEAIPQVFGFLEPSSEYISEVGLTWARMTIITQLIIGSYLVFLMDEVVSKWGIGSGISLFIAAGVSQALFTGTLNWEATSSAPGSPAAPVGTIPKIIWFAKNSSSTELMDYGYEFILLQPPNPVVALVGTVVVFFIVVYAESSRLELPLAHGKVRGARGRYPIRLIYASNIPVILMAALLANVNMFALLFWSHPSLSKWPILGSNWMIGAFDYDESGNPFPTMGGAYYVNRVNGLGDWLLPLLSDSYAIPGDGHTHLQLIIHVIIYFSVMVFGSMLFAKFWIETTNMGPQSVAKQIQGSGMQIPGFRRDPRIVERVLERYIPTVTAFSGIAVGVLAAGADMIGTTGNSSGTGVLLTVGIMIRTYEQIGKEQMMEMHPVLRSFFGNE</sequence>
<dbReference type="NCBIfam" id="NF006341">
    <property type="entry name" value="PRK08568.1-5"/>
    <property type="match status" value="1"/>
</dbReference>
<dbReference type="GO" id="GO:0005886">
    <property type="term" value="C:plasma membrane"/>
    <property type="evidence" value="ECO:0007669"/>
    <property type="project" value="UniProtKB-SubCell"/>
</dbReference>
<name>A0A1J5TCB4_9ARCH</name>
<keyword evidence="5 10" id="KW-0812">Transmembrane</keyword>
<dbReference type="AlphaFoldDB" id="A0A1J5TCB4"/>
<dbReference type="GO" id="GO:0006605">
    <property type="term" value="P:protein targeting"/>
    <property type="evidence" value="ECO:0007669"/>
    <property type="project" value="UniProtKB-UniRule"/>
</dbReference>
<dbReference type="GO" id="GO:0012505">
    <property type="term" value="C:endomembrane system"/>
    <property type="evidence" value="ECO:0007669"/>
    <property type="project" value="UniProtKB-SubCell"/>
</dbReference>
<evidence type="ECO:0000256" key="9">
    <source>
        <dbReference type="ARBA" id="ARBA00023136"/>
    </source>
</evidence>
<dbReference type="HAMAP" id="MF_01465">
    <property type="entry name" value="SecY"/>
    <property type="match status" value="1"/>
</dbReference>
<evidence type="ECO:0000256" key="7">
    <source>
        <dbReference type="ARBA" id="ARBA00022989"/>
    </source>
</evidence>
<feature type="transmembrane region" description="Helical" evidence="10">
    <location>
        <begin position="273"/>
        <end position="301"/>
    </location>
</feature>
<evidence type="ECO:0000256" key="10">
    <source>
        <dbReference type="HAMAP-Rule" id="MF_01465"/>
    </source>
</evidence>
<feature type="transmembrane region" description="Helical" evidence="10">
    <location>
        <begin position="161"/>
        <end position="180"/>
    </location>
</feature>
<dbReference type="NCBIfam" id="TIGR00967">
    <property type="entry name" value="3a0501s007"/>
    <property type="match status" value="1"/>
</dbReference>
<dbReference type="SUPFAM" id="SSF103491">
    <property type="entry name" value="Preprotein translocase SecY subunit"/>
    <property type="match status" value="1"/>
</dbReference>
<evidence type="ECO:0000313" key="14">
    <source>
        <dbReference type="Proteomes" id="UP000183815"/>
    </source>
</evidence>